<name>A0A372LS61_9BACI</name>
<sequence length="73" mass="8335">MCASGLYFPAEKKLPGAGARHLNLLKSYTFLMQQKRTALKKAIHIGSPHYISLIFIRSIKYPTNLLEYIINIK</sequence>
<gene>
    <name evidence="1" type="ORF">D0469_05720</name>
</gene>
<organism evidence="1 2">
    <name type="scientific">Peribacillus saganii</name>
    <dbReference type="NCBI Taxonomy" id="2303992"/>
    <lineage>
        <taxon>Bacteria</taxon>
        <taxon>Bacillati</taxon>
        <taxon>Bacillota</taxon>
        <taxon>Bacilli</taxon>
        <taxon>Bacillales</taxon>
        <taxon>Bacillaceae</taxon>
        <taxon>Peribacillus</taxon>
    </lineage>
</organism>
<keyword evidence="2" id="KW-1185">Reference proteome</keyword>
<dbReference type="Proteomes" id="UP000264541">
    <property type="component" value="Unassembled WGS sequence"/>
</dbReference>
<evidence type="ECO:0000313" key="2">
    <source>
        <dbReference type="Proteomes" id="UP000264541"/>
    </source>
</evidence>
<dbReference type="AlphaFoldDB" id="A0A372LS61"/>
<proteinExistence type="predicted"/>
<protein>
    <submittedName>
        <fullName evidence="1">Uncharacterized protein</fullName>
    </submittedName>
</protein>
<accession>A0A372LS61</accession>
<comment type="caution">
    <text evidence="1">The sequence shown here is derived from an EMBL/GenBank/DDBJ whole genome shotgun (WGS) entry which is preliminary data.</text>
</comment>
<evidence type="ECO:0000313" key="1">
    <source>
        <dbReference type="EMBL" id="RFU70632.1"/>
    </source>
</evidence>
<dbReference type="EMBL" id="QVTE01000014">
    <property type="protein sequence ID" value="RFU70632.1"/>
    <property type="molecule type" value="Genomic_DNA"/>
</dbReference>
<reference evidence="1 2" key="1">
    <citation type="submission" date="2018-08" db="EMBL/GenBank/DDBJ databases">
        <title>Bacillus chawlae sp. nov., Bacillus glennii sp. nov., and Bacillus saganii sp. nov. Isolated from the Vehicle Assembly Building at Kennedy Space Center where the Viking Spacecraft were Assembled.</title>
        <authorList>
            <person name="Seuylemezian A."/>
            <person name="Vaishampayan P."/>
        </authorList>
    </citation>
    <scope>NUCLEOTIDE SEQUENCE [LARGE SCALE GENOMIC DNA]</scope>
    <source>
        <strain evidence="1 2">V47-23a</strain>
    </source>
</reference>